<feature type="compositionally biased region" description="Basic and acidic residues" evidence="1">
    <location>
        <begin position="94"/>
        <end position="114"/>
    </location>
</feature>
<dbReference type="Proteomes" id="UP001151760">
    <property type="component" value="Unassembled WGS sequence"/>
</dbReference>
<dbReference type="EMBL" id="BQNB010012435">
    <property type="protein sequence ID" value="GJT03528.1"/>
    <property type="molecule type" value="Genomic_DNA"/>
</dbReference>
<evidence type="ECO:0000256" key="1">
    <source>
        <dbReference type="SAM" id="MobiDB-lite"/>
    </source>
</evidence>
<sequence>MDLMSLYQLAINSGVVSSLATRKVYVHGLKSKKDAGMDEVLDCFLLDGPLAGLPDYSRALSSFPFLFIMLAAVVVDVGGGVGCGGTAAGEEEEGKTRVRASDHGERVDPVERRPFGVGRKTPSEKFSGGGGGVVVAGMLAGEDDRSWRQLGGCGGLGRRWSSEKTFPAVWQPVGRRC</sequence>
<keyword evidence="3" id="KW-1185">Reference proteome</keyword>
<feature type="region of interest" description="Disordered" evidence="1">
    <location>
        <begin position="85"/>
        <end position="128"/>
    </location>
</feature>
<reference evidence="2" key="1">
    <citation type="journal article" date="2022" name="Int. J. Mol. Sci.">
        <title>Draft Genome of Tanacetum Coccineum: Genomic Comparison of Closely Related Tanacetum-Family Plants.</title>
        <authorList>
            <person name="Yamashiro T."/>
            <person name="Shiraishi A."/>
            <person name="Nakayama K."/>
            <person name="Satake H."/>
        </authorList>
    </citation>
    <scope>NUCLEOTIDE SEQUENCE</scope>
</reference>
<accession>A0ABQ5AQT6</accession>
<comment type="caution">
    <text evidence="2">The sequence shown here is derived from an EMBL/GenBank/DDBJ whole genome shotgun (WGS) entry which is preliminary data.</text>
</comment>
<evidence type="ECO:0000313" key="3">
    <source>
        <dbReference type="Proteomes" id="UP001151760"/>
    </source>
</evidence>
<gene>
    <name evidence="2" type="ORF">Tco_0824697</name>
</gene>
<name>A0ABQ5AQT6_9ASTR</name>
<organism evidence="2 3">
    <name type="scientific">Tanacetum coccineum</name>
    <dbReference type="NCBI Taxonomy" id="301880"/>
    <lineage>
        <taxon>Eukaryota</taxon>
        <taxon>Viridiplantae</taxon>
        <taxon>Streptophyta</taxon>
        <taxon>Embryophyta</taxon>
        <taxon>Tracheophyta</taxon>
        <taxon>Spermatophyta</taxon>
        <taxon>Magnoliopsida</taxon>
        <taxon>eudicotyledons</taxon>
        <taxon>Gunneridae</taxon>
        <taxon>Pentapetalae</taxon>
        <taxon>asterids</taxon>
        <taxon>campanulids</taxon>
        <taxon>Asterales</taxon>
        <taxon>Asteraceae</taxon>
        <taxon>Asteroideae</taxon>
        <taxon>Anthemideae</taxon>
        <taxon>Anthemidinae</taxon>
        <taxon>Tanacetum</taxon>
    </lineage>
</organism>
<protein>
    <submittedName>
        <fullName evidence="2">Uncharacterized protein</fullName>
    </submittedName>
</protein>
<reference evidence="2" key="2">
    <citation type="submission" date="2022-01" db="EMBL/GenBank/DDBJ databases">
        <authorList>
            <person name="Yamashiro T."/>
            <person name="Shiraishi A."/>
            <person name="Satake H."/>
            <person name="Nakayama K."/>
        </authorList>
    </citation>
    <scope>NUCLEOTIDE SEQUENCE</scope>
</reference>
<proteinExistence type="predicted"/>
<evidence type="ECO:0000313" key="2">
    <source>
        <dbReference type="EMBL" id="GJT03528.1"/>
    </source>
</evidence>